<protein>
    <recommendedName>
        <fullName evidence="4">Multiple epidermal growth factor-like domains 10</fullName>
    </recommendedName>
</protein>
<evidence type="ECO:0000256" key="1">
    <source>
        <dbReference type="ARBA" id="ARBA00022536"/>
    </source>
</evidence>
<dbReference type="EnsemblMetazoa" id="G8134.1">
    <property type="protein sequence ID" value="G8134.1:cds"/>
    <property type="gene ID" value="G8134"/>
</dbReference>
<reference evidence="2" key="1">
    <citation type="submission" date="2022-08" db="UniProtKB">
        <authorList>
            <consortium name="EnsemblMetazoa"/>
        </authorList>
    </citation>
    <scope>IDENTIFICATION</scope>
    <source>
        <strain evidence="2">05x7-T-G4-1.051#20</strain>
    </source>
</reference>
<evidence type="ECO:0000313" key="3">
    <source>
        <dbReference type="Proteomes" id="UP000005408"/>
    </source>
</evidence>
<organism evidence="2 3">
    <name type="scientific">Magallana gigas</name>
    <name type="common">Pacific oyster</name>
    <name type="synonym">Crassostrea gigas</name>
    <dbReference type="NCBI Taxonomy" id="29159"/>
    <lineage>
        <taxon>Eukaryota</taxon>
        <taxon>Metazoa</taxon>
        <taxon>Spiralia</taxon>
        <taxon>Lophotrochozoa</taxon>
        <taxon>Mollusca</taxon>
        <taxon>Bivalvia</taxon>
        <taxon>Autobranchia</taxon>
        <taxon>Pteriomorphia</taxon>
        <taxon>Ostreida</taxon>
        <taxon>Ostreoidea</taxon>
        <taxon>Ostreidae</taxon>
        <taxon>Magallana</taxon>
    </lineage>
</organism>
<evidence type="ECO:0008006" key="4">
    <source>
        <dbReference type="Google" id="ProtNLM"/>
    </source>
</evidence>
<proteinExistence type="predicted"/>
<dbReference type="Gene3D" id="2.60.120.260">
    <property type="entry name" value="Galactose-binding domain-like"/>
    <property type="match status" value="1"/>
</dbReference>
<dbReference type="SUPFAM" id="SSF49785">
    <property type="entry name" value="Galactose-binding domain-like"/>
    <property type="match status" value="1"/>
</dbReference>
<dbReference type="InterPro" id="IPR042635">
    <property type="entry name" value="MEGF10/SREC1/2-like"/>
</dbReference>
<accession>A0A8W8NTX1</accession>
<dbReference type="Gene3D" id="2.170.300.10">
    <property type="entry name" value="Tie2 ligand-binding domain superfamily"/>
    <property type="match status" value="2"/>
</dbReference>
<dbReference type="InterPro" id="IPR008979">
    <property type="entry name" value="Galactose-bd-like_sf"/>
</dbReference>
<dbReference type="Proteomes" id="UP000005408">
    <property type="component" value="Unassembled WGS sequence"/>
</dbReference>
<evidence type="ECO:0000313" key="2">
    <source>
        <dbReference type="EnsemblMetazoa" id="G8134.1:cds"/>
    </source>
</evidence>
<sequence length="451" mass="49819">MTLHSVFIFTVNVAFNKPSYIQYSYPDDDDWDASNAVDGRKSNLSYDGGQCAPAVRTQTATWWVNLTTIHSIHHITIYFLMTYGELDFYTGLSNYLIGFSVYVSNTTDRLQGTLCYKDDNFTPLTIPSVFTTTCPVHGQYVIYYNERLPGVIYPRGYSAAVFSGHCEVEVYGCPGGFYGLNCSNACPDTNCYCDLVTGTCQGCKPGYQGYLCKSACGRGYYGVECQQECGHCHDLTKCFHTNGSCLTRCEAGYHGEACKASCQYGFFGPDCLHECNDTCDGCNRFNGSCDSGCNPGWQGYECQDACDTDSFGYHMDLCKTPCPSGFFGPDCVDICKDACDGCNRFNGSCDSGCNTGWHGYECQIECSPPPTPPPARWDKDRSAELVRLNPLDCFVYCAQSALNEFLTGTRFLTTQGETQDCLLREHLTETIATRARCASSITPGFHRTPEP</sequence>
<dbReference type="PANTHER" id="PTHR24043">
    <property type="entry name" value="SCAVENGER RECEPTOR CLASS F"/>
    <property type="match status" value="1"/>
</dbReference>
<dbReference type="PANTHER" id="PTHR24043:SF8">
    <property type="entry name" value="EGF-LIKE DOMAIN-CONTAINING PROTEIN"/>
    <property type="match status" value="1"/>
</dbReference>
<name>A0A8W8NTX1_MAGGI</name>
<dbReference type="AlphaFoldDB" id="A0A8W8NTX1"/>
<keyword evidence="1" id="KW-0245">EGF-like domain</keyword>
<dbReference type="GO" id="GO:0005044">
    <property type="term" value="F:scavenger receptor activity"/>
    <property type="evidence" value="ECO:0007669"/>
    <property type="project" value="InterPro"/>
</dbReference>
<keyword evidence="3" id="KW-1185">Reference proteome</keyword>